<dbReference type="RefSeq" id="WP_243535066.1">
    <property type="nucleotide sequence ID" value="NZ_CP093442.1"/>
</dbReference>
<organism evidence="2 3">
    <name type="scientific">Bdellovibrio reynosensis</name>
    <dbReference type="NCBI Taxonomy" id="2835041"/>
    <lineage>
        <taxon>Bacteria</taxon>
        <taxon>Pseudomonadati</taxon>
        <taxon>Bdellovibrionota</taxon>
        <taxon>Bdellovibrionia</taxon>
        <taxon>Bdellovibrionales</taxon>
        <taxon>Pseudobdellovibrionaceae</taxon>
        <taxon>Bdellovibrio</taxon>
    </lineage>
</organism>
<dbReference type="EMBL" id="CP093442">
    <property type="protein sequence ID" value="UOE99793.1"/>
    <property type="molecule type" value="Genomic_DNA"/>
</dbReference>
<keyword evidence="3" id="KW-1185">Reference proteome</keyword>
<reference evidence="2" key="1">
    <citation type="submission" date="2022-03" db="EMBL/GenBank/DDBJ databases">
        <title>Genome Identification and Characterization of new species Bdellovibrio reynosense LBG001 sp. nov. from a Mexico soil sample.</title>
        <authorList>
            <person name="Camilli A."/>
            <person name="Ajao Y."/>
            <person name="Guo X."/>
        </authorList>
    </citation>
    <scope>NUCLEOTIDE SEQUENCE</scope>
    <source>
        <strain evidence="2">LBG001</strain>
    </source>
</reference>
<gene>
    <name evidence="2" type="ORF">MNR06_08800</name>
</gene>
<proteinExistence type="predicted"/>
<protein>
    <submittedName>
        <fullName evidence="2">Uncharacterized protein</fullName>
    </submittedName>
</protein>
<evidence type="ECO:0000313" key="2">
    <source>
        <dbReference type="EMBL" id="UOE99793.1"/>
    </source>
</evidence>
<evidence type="ECO:0000313" key="3">
    <source>
        <dbReference type="Proteomes" id="UP000830116"/>
    </source>
</evidence>
<keyword evidence="1" id="KW-0732">Signal</keyword>
<sequence>MRVLFAVLTTCLIALLSSLPAQATPVETPSCGLTSEGIYNGLWVKHRIYVNEDVVFGANDMDSILSQLENLRGQGLCR</sequence>
<feature type="chain" id="PRO_5045739336" evidence="1">
    <location>
        <begin position="24"/>
        <end position="78"/>
    </location>
</feature>
<evidence type="ECO:0000256" key="1">
    <source>
        <dbReference type="SAM" id="SignalP"/>
    </source>
</evidence>
<feature type="signal peptide" evidence="1">
    <location>
        <begin position="1"/>
        <end position="23"/>
    </location>
</feature>
<dbReference type="Proteomes" id="UP000830116">
    <property type="component" value="Chromosome"/>
</dbReference>
<accession>A0ABY4C4N9</accession>
<name>A0ABY4C4N9_9BACT</name>